<sequence>MSHPQDNSLIFDRVVRRGHKYSYHREMTTAGLLQLQKMRMVGQQALVDHKMEEHSIMTARSTQTDLIRPYLDGEPNGLTMRRLLR</sequence>
<proteinExistence type="predicted"/>
<dbReference type="EMBL" id="PZJX01000011">
    <property type="protein sequence ID" value="PTE11348.1"/>
    <property type="molecule type" value="Genomic_DNA"/>
</dbReference>
<evidence type="ECO:0000313" key="1">
    <source>
        <dbReference type="EMBL" id="PTE11348.1"/>
    </source>
</evidence>
<dbReference type="Proteomes" id="UP000240259">
    <property type="component" value="Unassembled WGS sequence"/>
</dbReference>
<protein>
    <submittedName>
        <fullName evidence="1">Uncharacterized protein</fullName>
    </submittedName>
</protein>
<organism evidence="1 2">
    <name type="scientific">Mesorhizobium helmanticense</name>
    <dbReference type="NCBI Taxonomy" id="1776423"/>
    <lineage>
        <taxon>Bacteria</taxon>
        <taxon>Pseudomonadati</taxon>
        <taxon>Pseudomonadota</taxon>
        <taxon>Alphaproteobacteria</taxon>
        <taxon>Hyphomicrobiales</taxon>
        <taxon>Phyllobacteriaceae</taxon>
        <taxon>Mesorhizobium</taxon>
    </lineage>
</organism>
<reference evidence="1 2" key="1">
    <citation type="submission" date="2018-03" db="EMBL/GenBank/DDBJ databases">
        <title>Genome sequence of the symbiotic type strain Mesorhizobium helmanticense CSLC115NT isolated from Lotus corniculatus nodules.</title>
        <authorList>
            <person name="Sannazzaro A.I."/>
            <person name="Torres Tejerizo G.A."/>
            <person name="Dip D."/>
            <person name="Caballero M."/>
            <person name="Pistorio M."/>
            <person name="Estrella M.J."/>
        </authorList>
    </citation>
    <scope>NUCLEOTIDE SEQUENCE [LARGE SCALE GENOMIC DNA]</scope>
    <source>
        <strain evidence="1 2">CSLC115N</strain>
    </source>
</reference>
<comment type="caution">
    <text evidence="1">The sequence shown here is derived from an EMBL/GenBank/DDBJ whole genome shotgun (WGS) entry which is preliminary data.</text>
</comment>
<accession>A0A2T4J0J0</accession>
<dbReference type="AlphaFoldDB" id="A0A2T4J0J0"/>
<dbReference type="RefSeq" id="WP_107648243.1">
    <property type="nucleotide sequence ID" value="NZ_PZJX01000011.1"/>
</dbReference>
<gene>
    <name evidence="1" type="ORF">C9427_06085</name>
</gene>
<name>A0A2T4J0J0_9HYPH</name>
<keyword evidence="2" id="KW-1185">Reference proteome</keyword>
<dbReference type="OrthoDB" id="8227879at2"/>
<evidence type="ECO:0000313" key="2">
    <source>
        <dbReference type="Proteomes" id="UP000240259"/>
    </source>
</evidence>